<dbReference type="GO" id="GO:0006284">
    <property type="term" value="P:base-excision repair"/>
    <property type="evidence" value="ECO:0007669"/>
    <property type="project" value="InterPro"/>
</dbReference>
<keyword evidence="4" id="KW-0378">Hydrolase</keyword>
<evidence type="ECO:0000256" key="6">
    <source>
        <dbReference type="ARBA" id="ARBA00023204"/>
    </source>
</evidence>
<keyword evidence="9" id="KW-0326">Glycosidase</keyword>
<feature type="domain" description="Formamidopyrimidine-DNA glycosylase catalytic" evidence="11">
    <location>
        <begin position="37"/>
        <end position="163"/>
    </location>
</feature>
<comment type="catalytic activity">
    <reaction evidence="1">
        <text>Hydrolysis of DNA containing ring-opened 7-methylguanine residues, releasing 2,6-diamino-4-hydroxy-5-(N-methyl)formamidopyrimidine.</text>
        <dbReference type="EC" id="3.2.2.23"/>
    </reaction>
</comment>
<evidence type="ECO:0000313" key="12">
    <source>
        <dbReference type="EMBL" id="GMH78407.1"/>
    </source>
</evidence>
<evidence type="ECO:0000256" key="8">
    <source>
        <dbReference type="ARBA" id="ARBA00023268"/>
    </source>
</evidence>
<dbReference type="Gene3D" id="3.20.190.10">
    <property type="entry name" value="MutM-like, N-terminal"/>
    <property type="match status" value="1"/>
</dbReference>
<evidence type="ECO:0000256" key="9">
    <source>
        <dbReference type="ARBA" id="ARBA00023295"/>
    </source>
</evidence>
<keyword evidence="7" id="KW-0456">Lyase</keyword>
<evidence type="ECO:0000256" key="4">
    <source>
        <dbReference type="ARBA" id="ARBA00022801"/>
    </source>
</evidence>
<dbReference type="SUPFAM" id="SSF81624">
    <property type="entry name" value="N-terminal domain of MutM-like DNA repair proteins"/>
    <property type="match status" value="1"/>
</dbReference>
<evidence type="ECO:0000256" key="5">
    <source>
        <dbReference type="ARBA" id="ARBA00023125"/>
    </source>
</evidence>
<gene>
    <name evidence="12" type="ORF">TL16_g07789</name>
</gene>
<protein>
    <recommendedName>
        <fullName evidence="11">Formamidopyrimidine-DNA glycosylase catalytic domain-containing protein</fullName>
    </recommendedName>
</protein>
<dbReference type="SMART" id="SM01232">
    <property type="entry name" value="H2TH"/>
    <property type="match status" value="1"/>
</dbReference>
<accession>A0A9W7EH01</accession>
<dbReference type="Proteomes" id="UP001162640">
    <property type="component" value="Unassembled WGS sequence"/>
</dbReference>
<dbReference type="PANTHER" id="PTHR22993:SF9">
    <property type="entry name" value="FORMAMIDOPYRIMIDINE-DNA GLYCOSYLASE"/>
    <property type="match status" value="1"/>
</dbReference>
<reference evidence="13" key="1">
    <citation type="journal article" date="2023" name="Commun. Biol.">
        <title>Genome analysis of Parmales, the sister group of diatoms, reveals the evolutionary specialization of diatoms from phago-mixotrophs to photoautotrophs.</title>
        <authorList>
            <person name="Ban H."/>
            <person name="Sato S."/>
            <person name="Yoshikawa S."/>
            <person name="Yamada K."/>
            <person name="Nakamura Y."/>
            <person name="Ichinomiya M."/>
            <person name="Sato N."/>
            <person name="Blanc-Mathieu R."/>
            <person name="Endo H."/>
            <person name="Kuwata A."/>
            <person name="Ogata H."/>
        </authorList>
    </citation>
    <scope>NUCLEOTIDE SEQUENCE [LARGE SCALE GENOMIC DNA]</scope>
</reference>
<dbReference type="InterPro" id="IPR035937">
    <property type="entry name" value="FPG_N"/>
</dbReference>
<evidence type="ECO:0000256" key="10">
    <source>
        <dbReference type="SAM" id="SignalP"/>
    </source>
</evidence>
<keyword evidence="6" id="KW-0234">DNA repair</keyword>
<dbReference type="GO" id="GO:0008270">
    <property type="term" value="F:zinc ion binding"/>
    <property type="evidence" value="ECO:0007669"/>
    <property type="project" value="InterPro"/>
</dbReference>
<evidence type="ECO:0000259" key="11">
    <source>
        <dbReference type="PROSITE" id="PS51068"/>
    </source>
</evidence>
<feature type="signal peptide" evidence="10">
    <location>
        <begin position="1"/>
        <end position="25"/>
    </location>
</feature>
<feature type="chain" id="PRO_5040820068" description="Formamidopyrimidine-DNA glycosylase catalytic domain-containing protein" evidence="10">
    <location>
        <begin position="26"/>
        <end position="346"/>
    </location>
</feature>
<dbReference type="PANTHER" id="PTHR22993">
    <property type="entry name" value="FORMAMIDOPYRIMIDINE-DNA GLYCOSYLASE"/>
    <property type="match status" value="1"/>
</dbReference>
<dbReference type="InterPro" id="IPR012319">
    <property type="entry name" value="FPG_cat"/>
</dbReference>
<keyword evidence="3" id="KW-0227">DNA damage</keyword>
<dbReference type="Gene3D" id="1.10.8.50">
    <property type="match status" value="1"/>
</dbReference>
<dbReference type="InterPro" id="IPR010979">
    <property type="entry name" value="Ribosomal_uS13-like_H2TH"/>
</dbReference>
<keyword evidence="5" id="KW-0238">DNA-binding</keyword>
<evidence type="ECO:0000256" key="1">
    <source>
        <dbReference type="ARBA" id="ARBA00001668"/>
    </source>
</evidence>
<dbReference type="GO" id="GO:0016829">
    <property type="term" value="F:lyase activity"/>
    <property type="evidence" value="ECO:0007669"/>
    <property type="project" value="UniProtKB-KW"/>
</dbReference>
<sequence>MPRWPAAASVLLFFCLSLMLRRSTALLLHRTTPYMMPEGPEVRTIADQIASRLMSSPSRLISVDMLSGRYTRHGPPENHGDFLQSLQLHPQDSVIKSWKCRGKFQYLTLSDNERSVWVTLGMSGRFSFDEDLNHKHARVNFLLEDVETKERKNLVFIDARNFGTVKLSLYKEELAKKLSTLGPDLLDSSDLTDEVFVNIVALTIKKAKKPVNVSTFLMNQRKISGVGNYILAEGLYKSSVDPWATLDELSSDQLTSLINHLRTTAQTSLTAQGLTRQNGGSYRSLSGGVGKFEFELECYGRAETPKGEQVLKIVDGPHKRAIHFVKSQVVPERWDEINMLLKDPVK</sequence>
<dbReference type="GO" id="GO:0008534">
    <property type="term" value="F:oxidized purine nucleobase lesion DNA N-glycosylase activity"/>
    <property type="evidence" value="ECO:0007669"/>
    <property type="project" value="UniProtKB-EC"/>
</dbReference>
<dbReference type="EMBL" id="BLQM01000250">
    <property type="protein sequence ID" value="GMH78407.1"/>
    <property type="molecule type" value="Genomic_DNA"/>
</dbReference>
<dbReference type="Pfam" id="PF06831">
    <property type="entry name" value="H2TH"/>
    <property type="match status" value="1"/>
</dbReference>
<comment type="similarity">
    <text evidence="2">Belongs to the FPG family.</text>
</comment>
<name>A0A9W7EH01_9STRA</name>
<dbReference type="GO" id="GO:0003906">
    <property type="term" value="F:DNA-(apurinic or apyrimidinic site) endonuclease activity"/>
    <property type="evidence" value="ECO:0007669"/>
    <property type="project" value="InterPro"/>
</dbReference>
<dbReference type="GO" id="GO:0003684">
    <property type="term" value="F:damaged DNA binding"/>
    <property type="evidence" value="ECO:0007669"/>
    <property type="project" value="InterPro"/>
</dbReference>
<comment type="caution">
    <text evidence="12">The sequence shown here is derived from an EMBL/GenBank/DDBJ whole genome shotgun (WGS) entry which is preliminary data.</text>
</comment>
<dbReference type="AlphaFoldDB" id="A0A9W7EH01"/>
<keyword evidence="8" id="KW-0511">Multifunctional enzyme</keyword>
<dbReference type="SUPFAM" id="SSF46946">
    <property type="entry name" value="S13-like H2TH domain"/>
    <property type="match status" value="1"/>
</dbReference>
<evidence type="ECO:0000256" key="2">
    <source>
        <dbReference type="ARBA" id="ARBA00009409"/>
    </source>
</evidence>
<dbReference type="Pfam" id="PF01149">
    <property type="entry name" value="Fapy_DNA_glyco"/>
    <property type="match status" value="1"/>
</dbReference>
<dbReference type="PROSITE" id="PS51068">
    <property type="entry name" value="FPG_CAT"/>
    <property type="match status" value="1"/>
</dbReference>
<dbReference type="InterPro" id="IPR015886">
    <property type="entry name" value="H2TH_FPG"/>
</dbReference>
<proteinExistence type="inferred from homology"/>
<keyword evidence="10" id="KW-0732">Signal</keyword>
<organism evidence="12 13">
    <name type="scientific">Triparma laevis f. inornata</name>
    <dbReference type="NCBI Taxonomy" id="1714386"/>
    <lineage>
        <taxon>Eukaryota</taxon>
        <taxon>Sar</taxon>
        <taxon>Stramenopiles</taxon>
        <taxon>Ochrophyta</taxon>
        <taxon>Bolidophyceae</taxon>
        <taxon>Parmales</taxon>
        <taxon>Triparmaceae</taxon>
        <taxon>Triparma</taxon>
    </lineage>
</organism>
<evidence type="ECO:0000256" key="7">
    <source>
        <dbReference type="ARBA" id="ARBA00023239"/>
    </source>
</evidence>
<dbReference type="SMART" id="SM00898">
    <property type="entry name" value="Fapy_DNA_glyco"/>
    <property type="match status" value="1"/>
</dbReference>
<evidence type="ECO:0000256" key="3">
    <source>
        <dbReference type="ARBA" id="ARBA00022763"/>
    </source>
</evidence>
<evidence type="ECO:0000313" key="13">
    <source>
        <dbReference type="Proteomes" id="UP001162640"/>
    </source>
</evidence>